<accession>A0A1B6DV25</accession>
<evidence type="ECO:0000259" key="2">
    <source>
        <dbReference type="Pfam" id="PF23440"/>
    </source>
</evidence>
<name>A0A1B6DV25_9HEMI</name>
<evidence type="ECO:0000313" key="3">
    <source>
        <dbReference type="EMBL" id="JAS29527.1"/>
    </source>
</evidence>
<dbReference type="Pfam" id="PF14961">
    <property type="entry name" value="BROMI"/>
    <property type="match status" value="1"/>
</dbReference>
<dbReference type="AlphaFoldDB" id="A0A1B6DV25"/>
<evidence type="ECO:0000259" key="1">
    <source>
        <dbReference type="Pfam" id="PF14961"/>
    </source>
</evidence>
<proteinExistence type="predicted"/>
<sequence length="1192" mass="137500">MEYFESDIIQGIKEIIQSNLRHSPSVINDYIENAPASELFPDSLLAKTTKEFLEKAILNEVESKVEELADIQKTTWKIDAHNIAKDMLDLSSVSTVKHDLNDLIKKCVDKIYNEMKDTTYEKSIDALKQSVLSDNSTQLIPPNLFELSQLISGYEPTNVRIKAYEFLCSSYYADDIITKKNWDNLQCALQEGLKDHNMNIFSLCLKFHAKLFLSSFDVMKEMFLNLLDCLCQYYNEQETDCVCLSLTNNIQVRMVRIMNLVIKAIYIIVQNVARFGLKRLEEVIDNFIHILTIHKGSKTFRTKCFLSPFEIISCLDPGSNWCVFLTYGVISRNILLSNNNNLRNKSLLQLVIEIISEWLSKPLIPDKLDLDSSEINSKHIKFAVFVHSLSVFSTICQYDMGRNYFPLFLNKNEEYVSISDVTEKVLTFLNRTMELPSNQNKQYSKHFLELVEVSLKKLFKIKDIQTTLFLHVVRPLRQNPPKLFAHSLTLLNVIEMCDCSKHLMNKPISSGRKRGSQLNKFTLSASSLRNRHCTPSSSRQSLCVSSENNFKLCLIDILFSSLIGVLESIEMYKMEFICQLIKVVETCLSLPDNLYYVKSKENKYDLIKALTAIFKKISSNESIISSDKEQYNSLEIACCNIFLQIGTTSFGIYLLKCEGATDLIIRQGLGAVEIPWICYKWRSFISHLCQYADEINLMISSNQILIKHELLKLWDVVDKHCSDSEILIQESIELIFLIAGSFGISVNAVRRMFGEQSDNESDVTITEDVKIIPPPTSIAMLMQNFALSIDDVDNIMYHLIALSVLQIFVSNLDTNLYLQHYSCFQDHLLKLQAVNRVDEDSSEVIIDEASSLRHKILEQSYFPRNCRSDAKLYFTPPQVVTTLHRIKVKSKTNGEYMKFLQDTKTGLHDMNWLKQARKVYRMSSFDEIKTSTLIESLEQVRKCFSEVNNLIKWVPIEVAKKINLLPEDLLGVQFVLRYGAYHRLIQPTPQNAENLVLVISLIRASLGINSNEFVGFDWFAATVFLICSGNVERCQNFLIGFSFLPTANYVWPSISKTFNKDLHFAILGQVVDTIALKELPSSFHTLKNHGISWWLICQQWIKECFWNTLEWQQVCHWVMLCILQQPEYIIYFCVALLQANEQYILKLSRENSLHEIIVNPITRYQKNDMLQFMDKLCRKYQNILTTKINSII</sequence>
<feature type="domain" description="BROMI C-terminal Rab TBC-like" evidence="2">
    <location>
        <begin position="887"/>
        <end position="1191"/>
    </location>
</feature>
<dbReference type="EMBL" id="GEDC01007771">
    <property type="protein sequence ID" value="JAS29527.1"/>
    <property type="molecule type" value="Transcribed_RNA"/>
</dbReference>
<dbReference type="Gene3D" id="1.10.472.80">
    <property type="entry name" value="Ypt/Rab-GAP domain of gyp1p, domain 3"/>
    <property type="match status" value="1"/>
</dbReference>
<dbReference type="InterPro" id="IPR032735">
    <property type="entry name" value="BROMI_M"/>
</dbReference>
<gene>
    <name evidence="3" type="ORF">g.32351</name>
</gene>
<dbReference type="InterPro" id="IPR035969">
    <property type="entry name" value="Rab-GAP_TBC_sf"/>
</dbReference>
<protein>
    <recommendedName>
        <fullName evidence="4">Protein broad-minded</fullName>
    </recommendedName>
</protein>
<reference evidence="3" key="1">
    <citation type="submission" date="2015-12" db="EMBL/GenBank/DDBJ databases">
        <title>De novo transcriptome assembly of four potential Pierce s Disease insect vectors from Arizona vineyards.</title>
        <authorList>
            <person name="Tassone E.E."/>
        </authorList>
    </citation>
    <scope>NUCLEOTIDE SEQUENCE</scope>
</reference>
<feature type="domain" description="BROMI middle region" evidence="1">
    <location>
        <begin position="152"/>
        <end position="446"/>
    </location>
</feature>
<dbReference type="Pfam" id="PF23440">
    <property type="entry name" value="BROMI_C"/>
    <property type="match status" value="1"/>
</dbReference>
<evidence type="ECO:0008006" key="4">
    <source>
        <dbReference type="Google" id="ProtNLM"/>
    </source>
</evidence>
<dbReference type="SUPFAM" id="SSF47923">
    <property type="entry name" value="Ypt/Rab-GAP domain of gyp1p"/>
    <property type="match status" value="1"/>
</dbReference>
<organism evidence="3">
    <name type="scientific">Clastoptera arizonana</name>
    <name type="common">Arizona spittle bug</name>
    <dbReference type="NCBI Taxonomy" id="38151"/>
    <lineage>
        <taxon>Eukaryota</taxon>
        <taxon>Metazoa</taxon>
        <taxon>Ecdysozoa</taxon>
        <taxon>Arthropoda</taxon>
        <taxon>Hexapoda</taxon>
        <taxon>Insecta</taxon>
        <taxon>Pterygota</taxon>
        <taxon>Neoptera</taxon>
        <taxon>Paraneoptera</taxon>
        <taxon>Hemiptera</taxon>
        <taxon>Auchenorrhyncha</taxon>
        <taxon>Cercopoidea</taxon>
        <taxon>Clastopteridae</taxon>
        <taxon>Clastoptera</taxon>
    </lineage>
</organism>
<dbReference type="InterPro" id="IPR055392">
    <property type="entry name" value="BROMI_C"/>
</dbReference>